<dbReference type="InterPro" id="IPR015943">
    <property type="entry name" value="WD40/YVTN_repeat-like_dom_sf"/>
</dbReference>
<evidence type="ECO:0000256" key="4">
    <source>
        <dbReference type="ARBA" id="ARBA00022737"/>
    </source>
</evidence>
<dbReference type="EMBL" id="CABPRJ010000953">
    <property type="protein sequence ID" value="VVC32073.1"/>
    <property type="molecule type" value="Genomic_DNA"/>
</dbReference>
<dbReference type="PANTHER" id="PTHR13831:SF0">
    <property type="entry name" value="PROTEIN HIRA"/>
    <property type="match status" value="1"/>
</dbReference>
<dbReference type="GO" id="GO:0031491">
    <property type="term" value="F:nucleosome binding"/>
    <property type="evidence" value="ECO:0007669"/>
    <property type="project" value="TreeGrafter"/>
</dbReference>
<dbReference type="Proteomes" id="UP000325440">
    <property type="component" value="Unassembled WGS sequence"/>
</dbReference>
<keyword evidence="10" id="KW-0678">Repressor</keyword>
<dbReference type="SUPFAM" id="SSF50978">
    <property type="entry name" value="WD40 repeat-like"/>
    <property type="match status" value="2"/>
</dbReference>
<dbReference type="GO" id="GO:0000785">
    <property type="term" value="C:chromatin"/>
    <property type="evidence" value="ECO:0007669"/>
    <property type="project" value="TreeGrafter"/>
</dbReference>
<dbReference type="GO" id="GO:0006338">
    <property type="term" value="P:chromatin remodeling"/>
    <property type="evidence" value="ECO:0007669"/>
    <property type="project" value="InterPro"/>
</dbReference>
<evidence type="ECO:0000259" key="12">
    <source>
        <dbReference type="Pfam" id="PF07569"/>
    </source>
</evidence>
<reference evidence="14 15" key="1">
    <citation type="submission" date="2019-08" db="EMBL/GenBank/DDBJ databases">
        <authorList>
            <person name="Alioto T."/>
            <person name="Alioto T."/>
            <person name="Gomez Garrido J."/>
        </authorList>
    </citation>
    <scope>NUCLEOTIDE SEQUENCE [LARGE SCALE GENOMIC DNA]</scope>
</reference>
<evidence type="ECO:0000256" key="9">
    <source>
        <dbReference type="PROSITE-ProRule" id="PRU00221"/>
    </source>
</evidence>
<evidence type="ECO:0000256" key="5">
    <source>
        <dbReference type="ARBA" id="ARBA00022853"/>
    </source>
</evidence>
<keyword evidence="5 10" id="KW-0156">Chromatin regulator</keyword>
<keyword evidence="6 10" id="KW-0805">Transcription regulation</keyword>
<dbReference type="Pfam" id="PF24105">
    <property type="entry name" value="Beta-prop_CAF1B_HIR1"/>
    <property type="match status" value="1"/>
</dbReference>
<organism evidence="14 15">
    <name type="scientific">Cinara cedri</name>
    <dbReference type="NCBI Taxonomy" id="506608"/>
    <lineage>
        <taxon>Eukaryota</taxon>
        <taxon>Metazoa</taxon>
        <taxon>Ecdysozoa</taxon>
        <taxon>Arthropoda</taxon>
        <taxon>Hexapoda</taxon>
        <taxon>Insecta</taxon>
        <taxon>Pterygota</taxon>
        <taxon>Neoptera</taxon>
        <taxon>Paraneoptera</taxon>
        <taxon>Hemiptera</taxon>
        <taxon>Sternorrhyncha</taxon>
        <taxon>Aphidomorpha</taxon>
        <taxon>Aphidoidea</taxon>
        <taxon>Aphididae</taxon>
        <taxon>Lachninae</taxon>
        <taxon>Cinara</taxon>
    </lineage>
</organism>
<dbReference type="FunFam" id="2.130.10.10:FF:001044">
    <property type="entry name" value="Protein HIRA"/>
    <property type="match status" value="1"/>
</dbReference>
<dbReference type="InterPro" id="IPR019015">
    <property type="entry name" value="HIRA_B_motif"/>
</dbReference>
<dbReference type="InterPro" id="IPR011494">
    <property type="entry name" value="HIRA-like_C"/>
</dbReference>
<dbReference type="GO" id="GO:0000417">
    <property type="term" value="C:HIR complex"/>
    <property type="evidence" value="ECO:0007669"/>
    <property type="project" value="TreeGrafter"/>
</dbReference>
<feature type="domain" description="CAF1B/HIR1 beta-propeller" evidence="13">
    <location>
        <begin position="9"/>
        <end position="356"/>
    </location>
</feature>
<feature type="repeat" description="WD" evidence="9">
    <location>
        <begin position="66"/>
        <end position="99"/>
    </location>
</feature>
<evidence type="ECO:0000256" key="10">
    <source>
        <dbReference type="RuleBase" id="RU364014"/>
    </source>
</evidence>
<dbReference type="InterPro" id="IPR001680">
    <property type="entry name" value="WD40_rpt"/>
</dbReference>
<dbReference type="OrthoDB" id="1741719at2759"/>
<dbReference type="AlphaFoldDB" id="A0A5E4ML10"/>
<evidence type="ECO:0000259" key="13">
    <source>
        <dbReference type="Pfam" id="PF24105"/>
    </source>
</evidence>
<dbReference type="Pfam" id="PF07569">
    <property type="entry name" value="Hira"/>
    <property type="match status" value="1"/>
</dbReference>
<evidence type="ECO:0000256" key="2">
    <source>
        <dbReference type="ARBA" id="ARBA00007306"/>
    </source>
</evidence>
<dbReference type="Gene3D" id="2.130.10.10">
    <property type="entry name" value="YVTN repeat-like/Quinoprotein amine dehydrogenase"/>
    <property type="match status" value="2"/>
</dbReference>
<dbReference type="InterPro" id="IPR055410">
    <property type="entry name" value="Beta-prop_CAF1B_HIR1"/>
</dbReference>
<feature type="repeat" description="WD" evidence="9">
    <location>
        <begin position="170"/>
        <end position="201"/>
    </location>
</feature>
<evidence type="ECO:0000256" key="6">
    <source>
        <dbReference type="ARBA" id="ARBA00023015"/>
    </source>
</evidence>
<proteinExistence type="inferred from homology"/>
<gene>
    <name evidence="14" type="ORF">CINCED_3A021729</name>
</gene>
<dbReference type="InterPro" id="IPR036322">
    <property type="entry name" value="WD40_repeat_dom_sf"/>
</dbReference>
<feature type="compositionally biased region" description="Polar residues" evidence="11">
    <location>
        <begin position="509"/>
        <end position="523"/>
    </location>
</feature>
<keyword evidence="7 10" id="KW-0804">Transcription</keyword>
<feature type="region of interest" description="Disordered" evidence="11">
    <location>
        <begin position="402"/>
        <end position="425"/>
    </location>
</feature>
<feature type="region of interest" description="Disordered" evidence="11">
    <location>
        <begin position="509"/>
        <end position="532"/>
    </location>
</feature>
<name>A0A5E4ML10_9HEMI</name>
<dbReference type="PANTHER" id="PTHR13831">
    <property type="entry name" value="MEMBER OF THE HIR1 FAMILY OF WD-REPEAT PROTEINS"/>
    <property type="match status" value="1"/>
</dbReference>
<evidence type="ECO:0000256" key="7">
    <source>
        <dbReference type="ARBA" id="ARBA00023163"/>
    </source>
</evidence>
<keyword evidence="4 10" id="KW-0677">Repeat</keyword>
<evidence type="ECO:0000313" key="14">
    <source>
        <dbReference type="EMBL" id="VVC32073.1"/>
    </source>
</evidence>
<dbReference type="CDD" id="cd00200">
    <property type="entry name" value="WD40"/>
    <property type="match status" value="1"/>
</dbReference>
<feature type="repeat" description="WD" evidence="9">
    <location>
        <begin position="127"/>
        <end position="168"/>
    </location>
</feature>
<accession>A0A5E4ML10</accession>
<protein>
    <recommendedName>
        <fullName evidence="10">Protein HIRA</fullName>
    </recommendedName>
</protein>
<evidence type="ECO:0000313" key="15">
    <source>
        <dbReference type="Proteomes" id="UP000325440"/>
    </source>
</evidence>
<evidence type="ECO:0000256" key="3">
    <source>
        <dbReference type="ARBA" id="ARBA00022574"/>
    </source>
</evidence>
<dbReference type="PROSITE" id="PS50082">
    <property type="entry name" value="WD_REPEATS_2"/>
    <property type="match status" value="3"/>
</dbReference>
<dbReference type="InterPro" id="IPR031120">
    <property type="entry name" value="HIR1-like"/>
</dbReference>
<keyword evidence="15" id="KW-1185">Reference proteome</keyword>
<keyword evidence="3 9" id="KW-0853">WD repeat</keyword>
<dbReference type="SMART" id="SM00320">
    <property type="entry name" value="WD40"/>
    <property type="match status" value="6"/>
</dbReference>
<dbReference type="GO" id="GO:0005634">
    <property type="term" value="C:nucleus"/>
    <property type="evidence" value="ECO:0007669"/>
    <property type="project" value="UniProtKB-SubCell"/>
</dbReference>
<comment type="similarity">
    <text evidence="2 10">Belongs to the WD repeat HIR1 family.</text>
</comment>
<dbReference type="PROSITE" id="PS50294">
    <property type="entry name" value="WD_REPEATS_REGION"/>
    <property type="match status" value="3"/>
</dbReference>
<comment type="subcellular location">
    <subcellularLocation>
        <location evidence="1 10">Nucleus</location>
    </subcellularLocation>
</comment>
<comment type="function">
    <text evidence="10">Required for replication-independent chromatin assembly and for the periodic repression of histone gene transcription during the cell cycle.</text>
</comment>
<sequence>MIILKPAWITHNGMPIFSIDIHPDGTRLATGGQGRDSGLVMLWNTAAVLDENSENDENVPKILCQVDSHLACVNCVRWSNSGKYLASGGDDKIIMVWSLTKYPNSGNIVFGTKNIVNIETWKCMFTLRSHSGDILDLAWSPDDSYLASCSVDNSIIIWNAQKFPTVHKVLSGHTGLVKGVSWDPIGKYLSSQSDDKSLRIWRTSDWQTDTIVTTPFKDCGGNTAVLRHSWSPDGQYLISAHAMNNTGPVAKVIERDGWTYEKDYVGHRKAINCVRFSSSIMERKVGKKTHHMCLCAVGSRDSNVSVWLTGLTRPVVVLESLFQGPVLDLSWSKNGLNLYTCSFDGSIAILIFEQKDIGKALTEKEKNTIYEKIYGISLLERHSNTLLIENPAILSMNGISTQSDVPKADTKKETKQPPKCLSKPLPPILKKQIETRTSDGRRRITPIFIPPTPDNAEEINVLPFSSSSENKSQVIVERVNDIIEPNISNSCSNFSQESQTPLIIDSTIRRSTPTSVLQTSPNKSESKKRPEPISNLFSTKKIKFSNIEDVDEELSTDIKPNFPHSITHNRRFAITNFSVDQSTDKVIVENDKCNTLNGPISKMKICNNNVVVWEKVFNSSVIKYCSNKTLSLIIVALKNCTIHVLRSKNGSLICPPFVLSSPVTSISSNNHYLLCMTQNSLSVWNIYKQECVLHEEKLNTLICSNKNKPISVQKCMLTENGTSIITLTTGKSYMFSISAKCWMLIGDSGDAIYSNSSQKNKHNGLNKNSSKYPLSVMQAYSSKYKSHLDCTDTDGISELCSKSFLEQQMSAALALESDSEYKYWLLAYVSFLTEREDCERLRILCQDLLGVSHGYTSHKKIETIIGMSKHDLLKEVLIIIAASRSTQRLFTEFHDQLQLISQM</sequence>
<keyword evidence="8 10" id="KW-0539">Nucleus</keyword>
<evidence type="ECO:0000256" key="11">
    <source>
        <dbReference type="SAM" id="MobiDB-lite"/>
    </source>
</evidence>
<evidence type="ECO:0000256" key="1">
    <source>
        <dbReference type="ARBA" id="ARBA00004123"/>
    </source>
</evidence>
<evidence type="ECO:0000256" key="8">
    <source>
        <dbReference type="ARBA" id="ARBA00023242"/>
    </source>
</evidence>
<feature type="domain" description="Protein HIRA-like C-terminal" evidence="12">
    <location>
        <begin position="650"/>
        <end position="848"/>
    </location>
</feature>
<feature type="compositionally biased region" description="Basic and acidic residues" evidence="11">
    <location>
        <begin position="406"/>
        <end position="416"/>
    </location>
</feature>
<dbReference type="Pfam" id="PF09453">
    <property type="entry name" value="HIRA_B"/>
    <property type="match status" value="1"/>
</dbReference>
<dbReference type="GO" id="GO:0006351">
    <property type="term" value="P:DNA-templated transcription"/>
    <property type="evidence" value="ECO:0007669"/>
    <property type="project" value="InterPro"/>
</dbReference>
<dbReference type="GO" id="GO:0006355">
    <property type="term" value="P:regulation of DNA-templated transcription"/>
    <property type="evidence" value="ECO:0007669"/>
    <property type="project" value="InterPro"/>
</dbReference>